<name>A0A397Q334_9HYPH</name>
<dbReference type="InterPro" id="IPR017439">
    <property type="entry name" value="Amidohydrolase"/>
</dbReference>
<dbReference type="SUPFAM" id="SSF55031">
    <property type="entry name" value="Bacterial exopeptidase dimerisation domain"/>
    <property type="match status" value="1"/>
</dbReference>
<evidence type="ECO:0000313" key="3">
    <source>
        <dbReference type="Proteomes" id="UP000266273"/>
    </source>
</evidence>
<comment type="caution">
    <text evidence="2">The sequence shown here is derived from an EMBL/GenBank/DDBJ whole genome shotgun (WGS) entry which is preliminary data.</text>
</comment>
<dbReference type="InterPro" id="IPR036264">
    <property type="entry name" value="Bact_exopeptidase_dim_dom"/>
</dbReference>
<organism evidence="2 3">
    <name type="scientific">Dichotomicrobium thermohalophilum</name>
    <dbReference type="NCBI Taxonomy" id="933063"/>
    <lineage>
        <taxon>Bacteria</taxon>
        <taxon>Pseudomonadati</taxon>
        <taxon>Pseudomonadota</taxon>
        <taxon>Alphaproteobacteria</taxon>
        <taxon>Hyphomicrobiales</taxon>
        <taxon>Hyphomicrobiaceae</taxon>
        <taxon>Dichotomicrobium</taxon>
    </lineage>
</organism>
<dbReference type="OrthoDB" id="9777385at2"/>
<dbReference type="InterPro" id="IPR002933">
    <property type="entry name" value="Peptidase_M20"/>
</dbReference>
<evidence type="ECO:0000256" key="1">
    <source>
        <dbReference type="ARBA" id="ARBA00022801"/>
    </source>
</evidence>
<protein>
    <submittedName>
        <fullName evidence="2">Peptidase M20/M25/M40-like protein</fullName>
    </submittedName>
</protein>
<dbReference type="EMBL" id="QXDF01000001">
    <property type="protein sequence ID" value="RIA55776.1"/>
    <property type="molecule type" value="Genomic_DNA"/>
</dbReference>
<keyword evidence="3" id="KW-1185">Reference proteome</keyword>
<dbReference type="AlphaFoldDB" id="A0A397Q334"/>
<reference evidence="2 3" key="1">
    <citation type="submission" date="2018-08" db="EMBL/GenBank/DDBJ databases">
        <title>Genomic Encyclopedia of Archaeal and Bacterial Type Strains, Phase II (KMG-II): from individual species to whole genera.</title>
        <authorList>
            <person name="Goeker M."/>
        </authorList>
    </citation>
    <scope>NUCLEOTIDE SEQUENCE [LARGE SCALE GENOMIC DNA]</scope>
    <source>
        <strain evidence="2 3">DSM 5002</strain>
    </source>
</reference>
<dbReference type="PANTHER" id="PTHR11014">
    <property type="entry name" value="PEPTIDASE M20 FAMILY MEMBER"/>
    <property type="match status" value="1"/>
</dbReference>
<accession>A0A397Q334</accession>
<keyword evidence="1" id="KW-0378">Hydrolase</keyword>
<dbReference type="Proteomes" id="UP000266273">
    <property type="component" value="Unassembled WGS sequence"/>
</dbReference>
<dbReference type="PANTHER" id="PTHR11014:SF63">
    <property type="entry name" value="METALLOPEPTIDASE, PUTATIVE (AFU_ORTHOLOGUE AFUA_6G09600)-RELATED"/>
    <property type="match status" value="1"/>
</dbReference>
<proteinExistence type="predicted"/>
<dbReference type="Gene3D" id="3.40.630.10">
    <property type="entry name" value="Zn peptidases"/>
    <property type="match status" value="1"/>
</dbReference>
<dbReference type="SUPFAM" id="SSF53187">
    <property type="entry name" value="Zn-dependent exopeptidases"/>
    <property type="match status" value="1"/>
</dbReference>
<gene>
    <name evidence="2" type="ORF">BXY53_0853</name>
</gene>
<dbReference type="RefSeq" id="WP_147361495.1">
    <property type="nucleotide sequence ID" value="NZ_QXDF01000001.1"/>
</dbReference>
<sequence>MITDFDVAATRNVLPGRVTLRGDCRAFQPKLQDRIESTMRRLVDAICAAGGANGTVAYNREFAATVNTPDEADLAARVIERSFGADQLVPEAAPLMASEDFGFVLHHRPGAYVLIGNGTDGPSGQSLHSPDYDFNDEILSVGVAFWTALDQSYLSA</sequence>
<dbReference type="GO" id="GO:0016787">
    <property type="term" value="F:hydrolase activity"/>
    <property type="evidence" value="ECO:0007669"/>
    <property type="project" value="InterPro"/>
</dbReference>
<evidence type="ECO:0000313" key="2">
    <source>
        <dbReference type="EMBL" id="RIA55776.1"/>
    </source>
</evidence>
<dbReference type="Pfam" id="PF01546">
    <property type="entry name" value="Peptidase_M20"/>
    <property type="match status" value="1"/>
</dbReference>